<organism evidence="1 2">
    <name type="scientific">Lipomyces kononenkoae</name>
    <name type="common">Yeast</name>
    <dbReference type="NCBI Taxonomy" id="34357"/>
    <lineage>
        <taxon>Eukaryota</taxon>
        <taxon>Fungi</taxon>
        <taxon>Dikarya</taxon>
        <taxon>Ascomycota</taxon>
        <taxon>Saccharomycotina</taxon>
        <taxon>Lipomycetes</taxon>
        <taxon>Lipomycetales</taxon>
        <taxon>Lipomycetaceae</taxon>
        <taxon>Lipomyces</taxon>
    </lineage>
</organism>
<reference evidence="2" key="1">
    <citation type="journal article" date="2024" name="Front. Bioeng. Biotechnol.">
        <title>Genome-scale model development and genomic sequencing of the oleaginous clade Lipomyces.</title>
        <authorList>
            <person name="Czajka J.J."/>
            <person name="Han Y."/>
            <person name="Kim J."/>
            <person name="Mondo S.J."/>
            <person name="Hofstad B.A."/>
            <person name="Robles A."/>
            <person name="Haridas S."/>
            <person name="Riley R."/>
            <person name="LaButti K."/>
            <person name="Pangilinan J."/>
            <person name="Andreopoulos W."/>
            <person name="Lipzen A."/>
            <person name="Yan J."/>
            <person name="Wang M."/>
            <person name="Ng V."/>
            <person name="Grigoriev I.V."/>
            <person name="Spatafora J.W."/>
            <person name="Magnuson J.K."/>
            <person name="Baker S.E."/>
            <person name="Pomraning K.R."/>
        </authorList>
    </citation>
    <scope>NUCLEOTIDE SEQUENCE [LARGE SCALE GENOMIC DNA]</scope>
    <source>
        <strain evidence="2">CBS 7786</strain>
    </source>
</reference>
<protein>
    <submittedName>
        <fullName evidence="1">Ribonuclease H2, subunit C</fullName>
    </submittedName>
</protein>
<dbReference type="EMBL" id="MU971520">
    <property type="protein sequence ID" value="KAK9234080.1"/>
    <property type="molecule type" value="Genomic_DNA"/>
</dbReference>
<sequence>MTAQKCATLNIHIPVSADKPIRKVTPHILPCKIHYDGPANVRRYFQVDPYTRDASRPKVSSTTTSVTSLSTESITSIDSLDDEIEVKETLMRRQEDSSSESHSIHQAYFRGRKLVGKKLVLSEGYKGFILPEAPSLSNLPLQTTSSYLYADGDDNDDEEEDELHEQEHKWAPEAEFNELFVWDHDFVPDDTSNPWIAGINEWISFTNRIHGEYEDGNNNSELDR</sequence>
<keyword evidence="2" id="KW-1185">Reference proteome</keyword>
<comment type="caution">
    <text evidence="1">The sequence shown here is derived from an EMBL/GenBank/DDBJ whole genome shotgun (WGS) entry which is preliminary data.</text>
</comment>
<gene>
    <name evidence="1" type="ORF">V1525DRAFT_414233</name>
</gene>
<accession>A0ACC3SR90</accession>
<proteinExistence type="predicted"/>
<evidence type="ECO:0000313" key="2">
    <source>
        <dbReference type="Proteomes" id="UP001433508"/>
    </source>
</evidence>
<evidence type="ECO:0000313" key="1">
    <source>
        <dbReference type="EMBL" id="KAK9234080.1"/>
    </source>
</evidence>
<dbReference type="Proteomes" id="UP001433508">
    <property type="component" value="Unassembled WGS sequence"/>
</dbReference>
<name>A0ACC3SR90_LIPKO</name>